<accession>A0A0D9Y5A6</accession>
<protein>
    <recommendedName>
        <fullName evidence="3">Malectin-like domain-containing protein</fullName>
    </recommendedName>
</protein>
<evidence type="ECO:0000259" key="3">
    <source>
        <dbReference type="Pfam" id="PF12819"/>
    </source>
</evidence>
<dbReference type="Gramene" id="OGLUM01G08630.1">
    <property type="protein sequence ID" value="OGLUM01G08630.1"/>
    <property type="gene ID" value="OGLUM01G08630"/>
</dbReference>
<dbReference type="AlphaFoldDB" id="A0A0D9Y5A6"/>
<sequence>MGRLLLFAAIVLAAAASAVAQQPAGFLSIDCGLEANYSGYNSNLGVVYVSDEPCVDAGENHQVSAEFKAMNYFRPYVTLRSFPSGVRNCYALPTIAGAKYLVRLEFLYGNYDGKNISSLQFDLYLGVNRWTTVQYFTATYTVHEALFVAWASWAPVCLVNTGQGTPFVSTVELRPLGRELYPTVMANQSMAMHDRRSMGQTNVQYTRYVIPQLY</sequence>
<reference evidence="4" key="3">
    <citation type="submission" date="2018-05" db="EMBL/GenBank/DDBJ databases">
        <title>OgluRS3 (Oryza glumaepatula Reference Sequence Version 3).</title>
        <authorList>
            <person name="Zhang J."/>
            <person name="Kudrna D."/>
            <person name="Lee S."/>
            <person name="Talag J."/>
            <person name="Welchert J."/>
            <person name="Wing R.A."/>
        </authorList>
    </citation>
    <scope>NUCLEOTIDE SEQUENCE [LARGE SCALE GENOMIC DNA]</scope>
</reference>
<dbReference type="GO" id="GO:0016020">
    <property type="term" value="C:membrane"/>
    <property type="evidence" value="ECO:0007669"/>
    <property type="project" value="UniProtKB-SubCell"/>
</dbReference>
<organism evidence="4">
    <name type="scientific">Oryza glumipatula</name>
    <dbReference type="NCBI Taxonomy" id="40148"/>
    <lineage>
        <taxon>Eukaryota</taxon>
        <taxon>Viridiplantae</taxon>
        <taxon>Streptophyta</taxon>
        <taxon>Embryophyta</taxon>
        <taxon>Tracheophyta</taxon>
        <taxon>Spermatophyta</taxon>
        <taxon>Magnoliopsida</taxon>
        <taxon>Liliopsida</taxon>
        <taxon>Poales</taxon>
        <taxon>Poaceae</taxon>
        <taxon>BOP clade</taxon>
        <taxon>Oryzoideae</taxon>
        <taxon>Oryzeae</taxon>
        <taxon>Oryzinae</taxon>
        <taxon>Oryza</taxon>
    </lineage>
</organism>
<dbReference type="STRING" id="40148.A0A0D9Y5A6"/>
<evidence type="ECO:0000313" key="4">
    <source>
        <dbReference type="EnsemblPlants" id="OGLUM01G08630.1"/>
    </source>
</evidence>
<keyword evidence="5" id="KW-1185">Reference proteome</keyword>
<dbReference type="Proteomes" id="UP000026961">
    <property type="component" value="Chromosome 1"/>
</dbReference>
<dbReference type="PANTHER" id="PTHR45631:SF6">
    <property type="entry name" value="OS09G0352000 PROTEIN"/>
    <property type="match status" value="1"/>
</dbReference>
<evidence type="ECO:0000313" key="5">
    <source>
        <dbReference type="Proteomes" id="UP000026961"/>
    </source>
</evidence>
<feature type="signal peptide" evidence="2">
    <location>
        <begin position="1"/>
        <end position="20"/>
    </location>
</feature>
<feature type="domain" description="Malectin-like" evidence="3">
    <location>
        <begin position="29"/>
        <end position="208"/>
    </location>
</feature>
<dbReference type="HOGENOM" id="CLU_000288_41_0_1"/>
<dbReference type="Pfam" id="PF12819">
    <property type="entry name" value="Malectin_like"/>
    <property type="match status" value="1"/>
</dbReference>
<dbReference type="PANTHER" id="PTHR45631">
    <property type="entry name" value="OS07G0107800 PROTEIN-RELATED"/>
    <property type="match status" value="1"/>
</dbReference>
<dbReference type="EnsemblPlants" id="OGLUM01G08630.1">
    <property type="protein sequence ID" value="OGLUM01G08630.1"/>
    <property type="gene ID" value="OGLUM01G08630"/>
</dbReference>
<reference evidence="4" key="2">
    <citation type="submission" date="2015-04" db="UniProtKB">
        <authorList>
            <consortium name="EnsemblPlants"/>
        </authorList>
    </citation>
    <scope>IDENTIFICATION</scope>
</reference>
<comment type="subcellular location">
    <subcellularLocation>
        <location evidence="1">Membrane</location>
        <topology evidence="1">Single-pass membrane protein</topology>
    </subcellularLocation>
</comment>
<evidence type="ECO:0000256" key="1">
    <source>
        <dbReference type="ARBA" id="ARBA00004167"/>
    </source>
</evidence>
<dbReference type="eggNOG" id="ENOG502QQCZ">
    <property type="taxonomic scope" value="Eukaryota"/>
</dbReference>
<feature type="chain" id="PRO_5002350846" description="Malectin-like domain-containing protein" evidence="2">
    <location>
        <begin position="21"/>
        <end position="214"/>
    </location>
</feature>
<reference evidence="4" key="1">
    <citation type="submission" date="2013-08" db="EMBL/GenBank/DDBJ databases">
        <title>Oryza genome evolution.</title>
        <authorList>
            <person name="Wing R.A."/>
            <person name="Panaud O."/>
            <person name="Oliveira A.C."/>
        </authorList>
    </citation>
    <scope>NUCLEOTIDE SEQUENCE</scope>
</reference>
<name>A0A0D9Y5A6_9ORYZ</name>
<evidence type="ECO:0000256" key="2">
    <source>
        <dbReference type="SAM" id="SignalP"/>
    </source>
</evidence>
<proteinExistence type="predicted"/>
<keyword evidence="2" id="KW-0732">Signal</keyword>
<dbReference type="InterPro" id="IPR024788">
    <property type="entry name" value="Malectin-like_Carb-bd_dom"/>
</dbReference>